<comment type="caution">
    <text evidence="2">The sequence shown here is derived from an EMBL/GenBank/DDBJ whole genome shotgun (WGS) entry which is preliminary data.</text>
</comment>
<evidence type="ECO:0008006" key="4">
    <source>
        <dbReference type="Google" id="ProtNLM"/>
    </source>
</evidence>
<keyword evidence="1" id="KW-0732">Signal</keyword>
<proteinExistence type="predicted"/>
<dbReference type="RefSeq" id="WP_339616114.1">
    <property type="nucleotide sequence ID" value="NZ_AP031500.1"/>
</dbReference>
<organism evidence="2 3">
    <name type="scientific">Gilvimarinus japonicus</name>
    <dbReference type="NCBI Taxonomy" id="1796469"/>
    <lineage>
        <taxon>Bacteria</taxon>
        <taxon>Pseudomonadati</taxon>
        <taxon>Pseudomonadota</taxon>
        <taxon>Gammaproteobacteria</taxon>
        <taxon>Cellvibrionales</taxon>
        <taxon>Cellvibrionaceae</taxon>
        <taxon>Gilvimarinus</taxon>
    </lineage>
</organism>
<dbReference type="EMBL" id="JBHRTL010000006">
    <property type="protein sequence ID" value="MFC3155537.1"/>
    <property type="molecule type" value="Genomic_DNA"/>
</dbReference>
<dbReference type="PROSITE" id="PS51257">
    <property type="entry name" value="PROKAR_LIPOPROTEIN"/>
    <property type="match status" value="1"/>
</dbReference>
<reference evidence="3" key="1">
    <citation type="journal article" date="2019" name="Int. J. Syst. Evol. Microbiol.">
        <title>The Global Catalogue of Microorganisms (GCM) 10K type strain sequencing project: providing services to taxonomists for standard genome sequencing and annotation.</title>
        <authorList>
            <consortium name="The Broad Institute Genomics Platform"/>
            <consortium name="The Broad Institute Genome Sequencing Center for Infectious Disease"/>
            <person name="Wu L."/>
            <person name="Ma J."/>
        </authorList>
    </citation>
    <scope>NUCLEOTIDE SEQUENCE [LARGE SCALE GENOMIC DNA]</scope>
    <source>
        <strain evidence="3">KCTC 52141</strain>
    </source>
</reference>
<evidence type="ECO:0000313" key="2">
    <source>
        <dbReference type="EMBL" id="MFC3155537.1"/>
    </source>
</evidence>
<feature type="chain" id="PRO_5045376742" description="DUF5666 domain-containing protein" evidence="1">
    <location>
        <begin position="28"/>
        <end position="160"/>
    </location>
</feature>
<protein>
    <recommendedName>
        <fullName evidence="4">DUF5666 domain-containing protein</fullName>
    </recommendedName>
</protein>
<name>A0ABV7HP73_9GAMM</name>
<dbReference type="Proteomes" id="UP001595548">
    <property type="component" value="Unassembled WGS sequence"/>
</dbReference>
<keyword evidence="3" id="KW-1185">Reference proteome</keyword>
<evidence type="ECO:0000313" key="3">
    <source>
        <dbReference type="Proteomes" id="UP001595548"/>
    </source>
</evidence>
<evidence type="ECO:0000256" key="1">
    <source>
        <dbReference type="SAM" id="SignalP"/>
    </source>
</evidence>
<feature type="signal peptide" evidence="1">
    <location>
        <begin position="1"/>
        <end position="27"/>
    </location>
</feature>
<accession>A0ABV7HP73</accession>
<sequence>MSIVTARTTVTSLIAGFALTACGFALAADITIEGVVQSVDYNTNSLTVLADDTGKLVTYGFTGTPKIDLDGYKSTDMASVEVGQNVKLKINRIPKPETLVKAEILEVNLEQNIALIRPADGSAPRVIDIPELVAISGLHPGAEISDLKEGQLVTLKYSVR</sequence>
<gene>
    <name evidence="2" type="ORF">ACFOEB_10035</name>
</gene>